<organism evidence="1 2">
    <name type="scientific">Spiroplasma diminutum CUAS-1</name>
    <dbReference type="NCBI Taxonomy" id="1276221"/>
    <lineage>
        <taxon>Bacteria</taxon>
        <taxon>Bacillati</taxon>
        <taxon>Mycoplasmatota</taxon>
        <taxon>Mollicutes</taxon>
        <taxon>Entomoplasmatales</taxon>
        <taxon>Spiroplasmataceae</taxon>
        <taxon>Spiroplasma</taxon>
    </lineage>
</organism>
<dbReference type="STRING" id="1276221.SDIMI_v3c01380"/>
<reference evidence="1 2" key="1">
    <citation type="journal article" date="2013" name="Genome Biol. Evol.">
        <title>Comparison of metabolic capacities and inference of gene content evolution in mosquito-associated Spiroplasma diminutum and S. taiwanense.</title>
        <authorList>
            <person name="Lo W.S."/>
            <person name="Ku C."/>
            <person name="Chen L.L."/>
            <person name="Chang T.H."/>
            <person name="Kuo C.H."/>
        </authorList>
    </citation>
    <scope>NUCLEOTIDE SEQUENCE [LARGE SCALE GENOMIC DNA]</scope>
    <source>
        <strain evidence="1">CUAS-1</strain>
    </source>
</reference>
<name>S5M1C6_9MOLU</name>
<dbReference type="AlphaFoldDB" id="S5M1C6"/>
<dbReference type="EMBL" id="CP005076">
    <property type="protein sequence ID" value="AGR41842.1"/>
    <property type="molecule type" value="Genomic_DNA"/>
</dbReference>
<evidence type="ECO:0000313" key="2">
    <source>
        <dbReference type="Proteomes" id="UP000014983"/>
    </source>
</evidence>
<sequence length="328" mass="38019">MLKIFLSMLNITATNQVQTIVQISNLNIQNFISTYKLNVNTLNVEPLNIKLVNEEDDLEVIRGEVFSELITQNENNEIIEEIPMSMLFQPEEWKFQSMNYKKPNEGETLIYNSKSIATPGNIRYSGVFKFTVFLKNKKNVTIPEEISLSGENNDIVVDTIIDTKDRWKGKNGELINIKLNKYGINNKKDLESNYSQVNINYNFKHEDNSRHGAGVIQNSTNVTKTLSLKDVLAHNKFTYPDYIYDEQTEKIYDDHWELKFENGLIERYKKQYTQNKIWAFYVIDTIYSEQSNSISIRSTTIAGKWRSGANQANVHSKLTTKINKITIK</sequence>
<accession>S5M1C6</accession>
<protein>
    <submittedName>
        <fullName evidence="1">Uncharacterized protein</fullName>
    </submittedName>
</protein>
<gene>
    <name evidence="1" type="ORF">SDIMI_v3c01380</name>
</gene>
<proteinExistence type="predicted"/>
<keyword evidence="2" id="KW-1185">Reference proteome</keyword>
<dbReference type="Proteomes" id="UP000014983">
    <property type="component" value="Chromosome"/>
</dbReference>
<dbReference type="RefSeq" id="WP_020836075.1">
    <property type="nucleotide sequence ID" value="NC_021833.1"/>
</dbReference>
<dbReference type="HOGENOM" id="CLU_847055_0_0_14"/>
<evidence type="ECO:0000313" key="1">
    <source>
        <dbReference type="EMBL" id="AGR41842.1"/>
    </source>
</evidence>
<dbReference type="InParanoid" id="S5M1C6"/>
<dbReference type="KEGG" id="sdi:SDIMI_v3c01380"/>
<dbReference type="PATRIC" id="fig|1276221.3.peg.135"/>